<dbReference type="AlphaFoldDB" id="A0A1R3GL50"/>
<feature type="region of interest" description="Disordered" evidence="1">
    <location>
        <begin position="239"/>
        <end position="407"/>
    </location>
</feature>
<name>A0A1R3GL50_9ROSI</name>
<evidence type="ECO:0000313" key="3">
    <source>
        <dbReference type="Proteomes" id="UP000187203"/>
    </source>
</evidence>
<comment type="caution">
    <text evidence="2">The sequence shown here is derived from an EMBL/GenBank/DDBJ whole genome shotgun (WGS) entry which is preliminary data.</text>
</comment>
<dbReference type="Proteomes" id="UP000187203">
    <property type="component" value="Unassembled WGS sequence"/>
</dbReference>
<evidence type="ECO:0000256" key="1">
    <source>
        <dbReference type="SAM" id="MobiDB-lite"/>
    </source>
</evidence>
<reference evidence="3" key="1">
    <citation type="submission" date="2013-09" db="EMBL/GenBank/DDBJ databases">
        <title>Corchorus olitorius genome sequencing.</title>
        <authorList>
            <person name="Alam M."/>
            <person name="Haque M.S."/>
            <person name="Islam M.S."/>
            <person name="Emdad E.M."/>
            <person name="Islam M.M."/>
            <person name="Ahmed B."/>
            <person name="Halim A."/>
            <person name="Hossen Q.M.M."/>
            <person name="Hossain M.Z."/>
            <person name="Ahmed R."/>
            <person name="Khan M.M."/>
            <person name="Islam R."/>
            <person name="Rashid M.M."/>
            <person name="Khan S.A."/>
            <person name="Rahman M.S."/>
            <person name="Alam M."/>
            <person name="Yahiya A.S."/>
            <person name="Khan M.S."/>
            <person name="Azam M.S."/>
            <person name="Haque T."/>
            <person name="Lashkar M.Z.H."/>
            <person name="Akhand A.I."/>
            <person name="Morshed G."/>
            <person name="Roy S."/>
            <person name="Uddin K.S."/>
            <person name="Rabeya T."/>
            <person name="Hossain A.S."/>
            <person name="Chowdhury A."/>
            <person name="Snigdha A.R."/>
            <person name="Mortoza M.S."/>
            <person name="Matin S.A."/>
            <person name="Hoque S.M.E."/>
            <person name="Islam M.K."/>
            <person name="Roy D.K."/>
            <person name="Haider R."/>
            <person name="Moosa M.M."/>
            <person name="Elias S.M."/>
            <person name="Hasan A.M."/>
            <person name="Jahan S."/>
            <person name="Shafiuddin M."/>
            <person name="Mahmood N."/>
            <person name="Shommy N.S."/>
        </authorList>
    </citation>
    <scope>NUCLEOTIDE SEQUENCE [LARGE SCALE GENOMIC DNA]</scope>
    <source>
        <strain evidence="3">cv. O-4</strain>
    </source>
</reference>
<feature type="compositionally biased region" description="Acidic residues" evidence="1">
    <location>
        <begin position="301"/>
        <end position="319"/>
    </location>
</feature>
<feature type="compositionally biased region" description="Basic and acidic residues" evidence="1">
    <location>
        <begin position="1"/>
        <end position="15"/>
    </location>
</feature>
<keyword evidence="3" id="KW-1185">Reference proteome</keyword>
<feature type="compositionally biased region" description="Basic and acidic residues" evidence="1">
    <location>
        <begin position="264"/>
        <end position="276"/>
    </location>
</feature>
<accession>A0A1R3GL50</accession>
<protein>
    <submittedName>
        <fullName evidence="2">Uncharacterized protein</fullName>
    </submittedName>
</protein>
<sequence>MVTEKRKSDKTESSKRAMQHSKGKEITVEKAPPPKKKKAVAVSPQESLSFSVPDNHFKDKWHQLRYESLSGFKLLGTKTLDWNSLKNNPECDEGDSEPPKGFDFNDAWHSISGQKEKFPDSQAKRKLLNVQAKLIHHFIATMNLAQSIINEMKKTASKKNSMHCGFGPIITALGEISSTKMHEHKDMQVVCSPLLDISQHRFVQTTVKDSQVAQAIESLINAIAISAIQVFFYAQLEDSDETPPGEGKQHKDSENVIEEEKEENLDLKEDNNKEKTEDDDDNIDVEVEDAAEQENDKGLEDDAEEELNQEGEDDSDPNQEEAMAQTFEEDDKASSKKAPSAAVGETNGKERLNLPHTPLLLPLSASSNPRRKSTKKATTATDKAPAHDTESDVVSEATKLPPAIPSK</sequence>
<feature type="region of interest" description="Disordered" evidence="1">
    <location>
        <begin position="1"/>
        <end position="45"/>
    </location>
</feature>
<feature type="compositionally biased region" description="Acidic residues" evidence="1">
    <location>
        <begin position="277"/>
        <end position="293"/>
    </location>
</feature>
<evidence type="ECO:0000313" key="2">
    <source>
        <dbReference type="EMBL" id="OMO58787.1"/>
    </source>
</evidence>
<organism evidence="2 3">
    <name type="scientific">Corchorus olitorius</name>
    <dbReference type="NCBI Taxonomy" id="93759"/>
    <lineage>
        <taxon>Eukaryota</taxon>
        <taxon>Viridiplantae</taxon>
        <taxon>Streptophyta</taxon>
        <taxon>Embryophyta</taxon>
        <taxon>Tracheophyta</taxon>
        <taxon>Spermatophyta</taxon>
        <taxon>Magnoliopsida</taxon>
        <taxon>eudicotyledons</taxon>
        <taxon>Gunneridae</taxon>
        <taxon>Pentapetalae</taxon>
        <taxon>rosids</taxon>
        <taxon>malvids</taxon>
        <taxon>Malvales</taxon>
        <taxon>Malvaceae</taxon>
        <taxon>Grewioideae</taxon>
        <taxon>Apeibeae</taxon>
        <taxon>Corchorus</taxon>
    </lineage>
</organism>
<feature type="compositionally biased region" description="Low complexity" evidence="1">
    <location>
        <begin position="354"/>
        <end position="368"/>
    </location>
</feature>
<gene>
    <name evidence="2" type="ORF">COLO4_34379</name>
</gene>
<proteinExistence type="predicted"/>
<dbReference type="EMBL" id="AWUE01022361">
    <property type="protein sequence ID" value="OMO58787.1"/>
    <property type="molecule type" value="Genomic_DNA"/>
</dbReference>